<reference evidence="2 3" key="1">
    <citation type="submission" date="2020-07" db="EMBL/GenBank/DDBJ databases">
        <title>Luteimonas sp. SJ-92.</title>
        <authorList>
            <person name="Huang X.-X."/>
            <person name="Xu L."/>
            <person name="Sun J.-Q."/>
        </authorList>
    </citation>
    <scope>NUCLEOTIDE SEQUENCE [LARGE SCALE GENOMIC DNA]</scope>
    <source>
        <strain evidence="2 3">SJ-92</strain>
    </source>
</reference>
<comment type="caution">
    <text evidence="2">The sequence shown here is derived from an EMBL/GenBank/DDBJ whole genome shotgun (WGS) entry which is preliminary data.</text>
</comment>
<feature type="compositionally biased region" description="Low complexity" evidence="1">
    <location>
        <begin position="44"/>
        <end position="61"/>
    </location>
</feature>
<name>A0A853JBG6_9GAMM</name>
<evidence type="ECO:0000313" key="3">
    <source>
        <dbReference type="Proteomes" id="UP000578091"/>
    </source>
</evidence>
<feature type="non-terminal residue" evidence="2">
    <location>
        <position position="1"/>
    </location>
</feature>
<gene>
    <name evidence="2" type="ORF">H0E84_06185</name>
</gene>
<feature type="region of interest" description="Disordered" evidence="1">
    <location>
        <begin position="39"/>
        <end position="61"/>
    </location>
</feature>
<keyword evidence="3" id="KW-1185">Reference proteome</keyword>
<sequence length="131" mass="12838">NQRRAEQAPAAVAAATSAIAPAAVAQPASPLERPAIETLAVADSSAGEPFAPAPAASSRPWPRAVLPGATPDSFAVGYGAADADGRAFHPFQPRVTPEPAWTGLAPATAIGAAVLPASGPSEAAAATADPR</sequence>
<dbReference type="EMBL" id="JACCKA010000045">
    <property type="protein sequence ID" value="NZA25968.1"/>
    <property type="molecule type" value="Genomic_DNA"/>
</dbReference>
<evidence type="ECO:0000256" key="1">
    <source>
        <dbReference type="SAM" id="MobiDB-lite"/>
    </source>
</evidence>
<protein>
    <submittedName>
        <fullName evidence="2">Uncharacterized protein</fullName>
    </submittedName>
</protein>
<dbReference type="AlphaFoldDB" id="A0A853JBG6"/>
<proteinExistence type="predicted"/>
<organism evidence="2 3">
    <name type="scientific">Luteimonas salinisoli</name>
    <dbReference type="NCBI Taxonomy" id="2752307"/>
    <lineage>
        <taxon>Bacteria</taxon>
        <taxon>Pseudomonadati</taxon>
        <taxon>Pseudomonadota</taxon>
        <taxon>Gammaproteobacteria</taxon>
        <taxon>Lysobacterales</taxon>
        <taxon>Lysobacteraceae</taxon>
        <taxon>Luteimonas</taxon>
    </lineage>
</organism>
<accession>A0A853JBG6</accession>
<evidence type="ECO:0000313" key="2">
    <source>
        <dbReference type="EMBL" id="NZA25968.1"/>
    </source>
</evidence>
<dbReference type="Proteomes" id="UP000578091">
    <property type="component" value="Unassembled WGS sequence"/>
</dbReference>